<dbReference type="PANTHER" id="PTHR12789">
    <property type="entry name" value="DENSITY-REGULATED PROTEIN HOMOLOG"/>
    <property type="match status" value="1"/>
</dbReference>
<keyword evidence="3" id="KW-0648">Protein biosynthesis</keyword>
<dbReference type="InterPro" id="IPR036877">
    <property type="entry name" value="SUI1_dom_sf"/>
</dbReference>
<dbReference type="GO" id="GO:0003729">
    <property type="term" value="F:mRNA binding"/>
    <property type="evidence" value="ECO:0007669"/>
    <property type="project" value="TreeGrafter"/>
</dbReference>
<dbReference type="Gene3D" id="3.30.780.10">
    <property type="entry name" value="SUI1-like domain"/>
    <property type="match status" value="1"/>
</dbReference>
<dbReference type="SUPFAM" id="SSF55159">
    <property type="entry name" value="eIF1-like"/>
    <property type="match status" value="1"/>
</dbReference>
<dbReference type="AlphaFoldDB" id="A0A420EGJ6"/>
<organism evidence="6 7">
    <name type="scientific">Alginatibacterium sediminis</name>
    <dbReference type="NCBI Taxonomy" id="2164068"/>
    <lineage>
        <taxon>Bacteria</taxon>
        <taxon>Pseudomonadati</taxon>
        <taxon>Pseudomonadota</taxon>
        <taxon>Gammaproteobacteria</taxon>
        <taxon>Alteromonadales</taxon>
        <taxon>Alteromonadaceae</taxon>
        <taxon>Alginatibacterium</taxon>
    </lineage>
</organism>
<dbReference type="GO" id="GO:0003743">
    <property type="term" value="F:translation initiation factor activity"/>
    <property type="evidence" value="ECO:0007669"/>
    <property type="project" value="InterPro"/>
</dbReference>
<protein>
    <submittedName>
        <fullName evidence="6">Stress response translation initiation inhibitor YciH</fullName>
    </submittedName>
</protein>
<comment type="caution">
    <text evidence="6">The sequence shown here is derived from an EMBL/GenBank/DDBJ whole genome shotgun (WGS) entry which is preliminary data.</text>
</comment>
<sequence>MSLRDQLSQLVYSTDQGRIETEKQPTATPSSDGFVKMRRETKGRKGKGVTCLEGFGLDTKELATLAKAMKKRCGVGGSVKGFVVEIQGDQRDTLQDWLQEQGYKVKRVGG</sequence>
<evidence type="ECO:0000259" key="5">
    <source>
        <dbReference type="PROSITE" id="PS50296"/>
    </source>
</evidence>
<dbReference type="RefSeq" id="WP_120353837.1">
    <property type="nucleotide sequence ID" value="NZ_RAQO01000004.1"/>
</dbReference>
<dbReference type="PIRSF" id="PIRSF037511">
    <property type="entry name" value="Transl_init_SUI1_pro"/>
    <property type="match status" value="1"/>
</dbReference>
<evidence type="ECO:0000313" key="7">
    <source>
        <dbReference type="Proteomes" id="UP000286482"/>
    </source>
</evidence>
<evidence type="ECO:0000256" key="3">
    <source>
        <dbReference type="ARBA" id="ARBA00022917"/>
    </source>
</evidence>
<dbReference type="InterPro" id="IPR050318">
    <property type="entry name" value="DENR/SUI1_TIF"/>
</dbReference>
<dbReference type="OrthoDB" id="9792915at2"/>
<proteinExistence type="inferred from homology"/>
<name>A0A420EGJ6_9ALTE</name>
<evidence type="ECO:0000256" key="2">
    <source>
        <dbReference type="ARBA" id="ARBA00022845"/>
    </source>
</evidence>
<evidence type="ECO:0000256" key="4">
    <source>
        <dbReference type="SAM" id="MobiDB-lite"/>
    </source>
</evidence>
<dbReference type="PROSITE" id="PS50296">
    <property type="entry name" value="SUI1"/>
    <property type="match status" value="1"/>
</dbReference>
<gene>
    <name evidence="6" type="ORF">DBZ36_05065</name>
</gene>
<dbReference type="CDD" id="cd11567">
    <property type="entry name" value="YciH_like"/>
    <property type="match status" value="1"/>
</dbReference>
<feature type="region of interest" description="Disordered" evidence="4">
    <location>
        <begin position="14"/>
        <end position="33"/>
    </location>
</feature>
<dbReference type="GO" id="GO:0006417">
    <property type="term" value="P:regulation of translation"/>
    <property type="evidence" value="ECO:0007669"/>
    <property type="project" value="UniProtKB-KW"/>
</dbReference>
<evidence type="ECO:0000313" key="6">
    <source>
        <dbReference type="EMBL" id="RKF19832.1"/>
    </source>
</evidence>
<comment type="similarity">
    <text evidence="1">Belongs to the SUI1 family.</text>
</comment>
<dbReference type="Proteomes" id="UP000286482">
    <property type="component" value="Unassembled WGS sequence"/>
</dbReference>
<accession>A0A420EGJ6</accession>
<keyword evidence="2" id="KW-0810">Translation regulation</keyword>
<evidence type="ECO:0000256" key="1">
    <source>
        <dbReference type="ARBA" id="ARBA00005422"/>
    </source>
</evidence>
<dbReference type="GO" id="GO:0001731">
    <property type="term" value="P:formation of translation preinitiation complex"/>
    <property type="evidence" value="ECO:0007669"/>
    <property type="project" value="TreeGrafter"/>
</dbReference>
<reference evidence="6 7" key="1">
    <citation type="submission" date="2018-09" db="EMBL/GenBank/DDBJ databases">
        <authorList>
            <person name="Wang Z."/>
        </authorList>
    </citation>
    <scope>NUCLEOTIDE SEQUENCE [LARGE SCALE GENOMIC DNA]</scope>
    <source>
        <strain evidence="6 7">ALS 81</strain>
    </source>
</reference>
<keyword evidence="7" id="KW-1185">Reference proteome</keyword>
<dbReference type="Pfam" id="PF01253">
    <property type="entry name" value="SUI1"/>
    <property type="match status" value="1"/>
</dbReference>
<dbReference type="InterPro" id="IPR005872">
    <property type="entry name" value="SUI1_arc_bac"/>
</dbReference>
<dbReference type="InterPro" id="IPR001950">
    <property type="entry name" value="SUI1"/>
</dbReference>
<dbReference type="PANTHER" id="PTHR12789:SF0">
    <property type="entry name" value="DENSITY-REGULATED PROTEIN"/>
    <property type="match status" value="1"/>
</dbReference>
<dbReference type="EMBL" id="RAQO01000004">
    <property type="protein sequence ID" value="RKF19832.1"/>
    <property type="molecule type" value="Genomic_DNA"/>
</dbReference>
<feature type="domain" description="SUI1" evidence="5">
    <location>
        <begin position="36"/>
        <end position="102"/>
    </location>
</feature>
<dbReference type="GO" id="GO:0002188">
    <property type="term" value="P:translation reinitiation"/>
    <property type="evidence" value="ECO:0007669"/>
    <property type="project" value="TreeGrafter"/>
</dbReference>